<dbReference type="RefSeq" id="WP_049715155.1">
    <property type="nucleotide sequence ID" value="NZ_LFXA01000003.1"/>
</dbReference>
<name>A0A0K9XKL3_9ACTN</name>
<evidence type="ECO:0000313" key="2">
    <source>
        <dbReference type="Proteomes" id="UP000037288"/>
    </source>
</evidence>
<reference evidence="2" key="1">
    <citation type="submission" date="2015-07" db="EMBL/GenBank/DDBJ databases">
        <title>Draft genome sequence of Streptomyces sp. CMAA 1322, a bacterium isolated from Caatinga biome, from dry forest semiarid of Brazil.</title>
        <authorList>
            <person name="Santos S.N."/>
            <person name="Gacesa R."/>
            <person name="Taketani R.G."/>
            <person name="Long P.F."/>
            <person name="Melo I.S."/>
        </authorList>
    </citation>
    <scope>NUCLEOTIDE SEQUENCE [LARGE SCALE GENOMIC DNA]</scope>
    <source>
        <strain evidence="2">CMAA 1322</strain>
    </source>
</reference>
<dbReference type="EMBL" id="LFXA01000003">
    <property type="protein sequence ID" value="KNB53182.1"/>
    <property type="molecule type" value="Genomic_DNA"/>
</dbReference>
<dbReference type="InterPro" id="IPR014729">
    <property type="entry name" value="Rossmann-like_a/b/a_fold"/>
</dbReference>
<dbReference type="AlphaFoldDB" id="A0A0K9XKL3"/>
<keyword evidence="2" id="KW-1185">Reference proteome</keyword>
<comment type="caution">
    <text evidence="1">The sequence shown here is derived from an EMBL/GenBank/DDBJ whole genome shotgun (WGS) entry which is preliminary data.</text>
</comment>
<proteinExistence type="predicted"/>
<dbReference type="PATRIC" id="fig|1678637.3.peg.1504"/>
<dbReference type="SUPFAM" id="SSF52402">
    <property type="entry name" value="Adenine nucleotide alpha hydrolases-like"/>
    <property type="match status" value="1"/>
</dbReference>
<gene>
    <name evidence="1" type="ORF">AC230_06915</name>
</gene>
<dbReference type="OrthoDB" id="3653321at2"/>
<organism evidence="1 2">
    <name type="scientific">Streptomyces caatingaensis</name>
    <dbReference type="NCBI Taxonomy" id="1678637"/>
    <lineage>
        <taxon>Bacteria</taxon>
        <taxon>Bacillati</taxon>
        <taxon>Actinomycetota</taxon>
        <taxon>Actinomycetes</taxon>
        <taxon>Kitasatosporales</taxon>
        <taxon>Streptomycetaceae</taxon>
        <taxon>Streptomyces</taxon>
    </lineage>
</organism>
<dbReference type="Gene3D" id="3.40.50.620">
    <property type="entry name" value="HUPs"/>
    <property type="match status" value="1"/>
</dbReference>
<dbReference type="Proteomes" id="UP000037288">
    <property type="component" value="Unassembled WGS sequence"/>
</dbReference>
<evidence type="ECO:0000313" key="1">
    <source>
        <dbReference type="EMBL" id="KNB53182.1"/>
    </source>
</evidence>
<accession>A0A0K9XKL3</accession>
<sequence length="383" mass="43740">MRVCTVCALKENHPGITIGDDGVCSLCTLDFAGELMENFAYTSRVFEEFTRSGPNPHGEHDCLFMYSGGKDSTYMLDKFAGEYGKRVLSYTFDVPFESAHAAENIKLARERIPATFVVDSDDDNIKAMMREVFNRTPGRPGKYLDEKLPCVSCRSFFVIRAILYAFRHRIPYIVLCADPQQILTMESDAREVIRGFYRTFGRHLTDELFRGELEQLLFADEDELPRIVFPFIAMRYAYDPDRIVAELKAKGLYTSSPMETHCTLFPLLNYYSFVNWDCMFYKLNAASHRRSVRRDGNRTRSTFSITFPRAADLPLIEERLKKLVLDIAGNRGDPAAQERELIDLFRRLDASEDAARFVAQGFLAMRRTAADLGITLRSTGAET</sequence>
<protein>
    <submittedName>
        <fullName evidence="1">OzmP</fullName>
    </submittedName>
</protein>
<dbReference type="STRING" id="1678637.AC230_06915"/>